<proteinExistence type="predicted"/>
<reference evidence="2 3" key="1">
    <citation type="journal article" date="2016" name="Nat. Commun.">
        <title>Thousands of microbial genomes shed light on interconnected biogeochemical processes in an aquifer system.</title>
        <authorList>
            <person name="Anantharaman K."/>
            <person name="Brown C.T."/>
            <person name="Hug L.A."/>
            <person name="Sharon I."/>
            <person name="Castelle C.J."/>
            <person name="Probst A.J."/>
            <person name="Thomas B.C."/>
            <person name="Singh A."/>
            <person name="Wilkins M.J."/>
            <person name="Karaoz U."/>
            <person name="Brodie E.L."/>
            <person name="Williams K.H."/>
            <person name="Hubbard S.S."/>
            <person name="Banfield J.F."/>
        </authorList>
    </citation>
    <scope>NUCLEOTIDE SEQUENCE [LARGE SCALE GENOMIC DNA]</scope>
</reference>
<dbReference type="InterPro" id="IPR002716">
    <property type="entry name" value="PIN_dom"/>
</dbReference>
<feature type="domain" description="PIN" evidence="1">
    <location>
        <begin position="7"/>
        <end position="130"/>
    </location>
</feature>
<evidence type="ECO:0000313" key="2">
    <source>
        <dbReference type="EMBL" id="OGM22496.1"/>
    </source>
</evidence>
<dbReference type="Proteomes" id="UP000178750">
    <property type="component" value="Unassembled WGS sequence"/>
</dbReference>
<gene>
    <name evidence="2" type="ORF">A2863_02940</name>
</gene>
<name>A0A1F7Y584_9BACT</name>
<dbReference type="PANTHER" id="PTHR38826:SF5">
    <property type="entry name" value="RIBONUCLEASE VAPC13"/>
    <property type="match status" value="1"/>
</dbReference>
<evidence type="ECO:0000259" key="1">
    <source>
        <dbReference type="Pfam" id="PF01850"/>
    </source>
</evidence>
<evidence type="ECO:0000313" key="3">
    <source>
        <dbReference type="Proteomes" id="UP000178750"/>
    </source>
</evidence>
<dbReference type="Gene3D" id="3.40.50.1010">
    <property type="entry name" value="5'-nuclease"/>
    <property type="match status" value="1"/>
</dbReference>
<dbReference type="Pfam" id="PF01850">
    <property type="entry name" value="PIN"/>
    <property type="match status" value="1"/>
</dbReference>
<protein>
    <recommendedName>
        <fullName evidence="1">PIN domain-containing protein</fullName>
    </recommendedName>
</protein>
<dbReference type="EMBL" id="MGGF01000001">
    <property type="protein sequence ID" value="OGM22496.1"/>
    <property type="molecule type" value="Genomic_DNA"/>
</dbReference>
<sequence>MASNRFFLDANIFLRHLTHDDPNLYQKATTIFDRIGMENVDAYTTSLVLHEVTYVLEKLYSFKRTDIVRDLRKLIKLSKLFILDLEKENILLALKDYKNTRVDFPDCVYKQIVLANDMLLLSFDEEFKKIKMERFEEV</sequence>
<dbReference type="InterPro" id="IPR052106">
    <property type="entry name" value="PINc/VapC_TA"/>
</dbReference>
<dbReference type="PANTHER" id="PTHR38826">
    <property type="entry name" value="RIBONUCLEASE VAPC13"/>
    <property type="match status" value="1"/>
</dbReference>
<dbReference type="InterPro" id="IPR029060">
    <property type="entry name" value="PIN-like_dom_sf"/>
</dbReference>
<dbReference type="AlphaFoldDB" id="A0A1F7Y584"/>
<organism evidence="2 3">
    <name type="scientific">Candidatus Woesebacteria bacterium RIFCSPHIGHO2_01_FULL_38_9b</name>
    <dbReference type="NCBI Taxonomy" id="1802493"/>
    <lineage>
        <taxon>Bacteria</taxon>
        <taxon>Candidatus Woeseibacteriota</taxon>
    </lineage>
</organism>
<accession>A0A1F7Y584</accession>
<dbReference type="SUPFAM" id="SSF88723">
    <property type="entry name" value="PIN domain-like"/>
    <property type="match status" value="1"/>
</dbReference>
<comment type="caution">
    <text evidence="2">The sequence shown here is derived from an EMBL/GenBank/DDBJ whole genome shotgun (WGS) entry which is preliminary data.</text>
</comment>